<feature type="region of interest" description="Disordered" evidence="1">
    <location>
        <begin position="250"/>
        <end position="288"/>
    </location>
</feature>
<evidence type="ECO:0000313" key="3">
    <source>
        <dbReference type="Proteomes" id="UP000028045"/>
    </source>
</evidence>
<proteinExistence type="predicted"/>
<dbReference type="EMBL" id="KL648555">
    <property type="protein sequence ID" value="KEY68973.1"/>
    <property type="molecule type" value="Genomic_DNA"/>
</dbReference>
<keyword evidence="3" id="KW-1185">Reference proteome</keyword>
<dbReference type="AlphaFoldDB" id="A0A084AUJ4"/>
<evidence type="ECO:0000256" key="1">
    <source>
        <dbReference type="SAM" id="MobiDB-lite"/>
    </source>
</evidence>
<name>A0A084AUJ4_STACB</name>
<accession>A0A084AUJ4</accession>
<evidence type="ECO:0000313" key="2">
    <source>
        <dbReference type="EMBL" id="KEY68973.1"/>
    </source>
</evidence>
<protein>
    <submittedName>
        <fullName evidence="2">Uncharacterized protein</fullName>
    </submittedName>
</protein>
<dbReference type="OrthoDB" id="10291540at2759"/>
<feature type="compositionally biased region" description="Low complexity" evidence="1">
    <location>
        <begin position="267"/>
        <end position="278"/>
    </location>
</feature>
<reference evidence="2 3" key="1">
    <citation type="journal article" date="2014" name="BMC Genomics">
        <title>Comparative genome sequencing reveals chemotype-specific gene clusters in the toxigenic black mold Stachybotrys.</title>
        <authorList>
            <person name="Semeiks J."/>
            <person name="Borek D."/>
            <person name="Otwinowski Z."/>
            <person name="Grishin N.V."/>
        </authorList>
    </citation>
    <scope>NUCLEOTIDE SEQUENCE [LARGE SCALE GENOMIC DNA]</scope>
    <source>
        <strain evidence="3">CBS 109288 / IBT 7711</strain>
    </source>
</reference>
<dbReference type="HOGENOM" id="CLU_967000_0_0_1"/>
<gene>
    <name evidence="2" type="ORF">S7711_10865</name>
</gene>
<dbReference type="Proteomes" id="UP000028045">
    <property type="component" value="Unassembled WGS sequence"/>
</dbReference>
<organism evidence="2 3">
    <name type="scientific">Stachybotrys chartarum (strain CBS 109288 / IBT 7711)</name>
    <name type="common">Toxic black mold</name>
    <name type="synonym">Stilbospora chartarum</name>
    <dbReference type="NCBI Taxonomy" id="1280523"/>
    <lineage>
        <taxon>Eukaryota</taxon>
        <taxon>Fungi</taxon>
        <taxon>Dikarya</taxon>
        <taxon>Ascomycota</taxon>
        <taxon>Pezizomycotina</taxon>
        <taxon>Sordariomycetes</taxon>
        <taxon>Hypocreomycetidae</taxon>
        <taxon>Hypocreales</taxon>
        <taxon>Stachybotryaceae</taxon>
        <taxon>Stachybotrys</taxon>
    </lineage>
</organism>
<sequence>MGGNTWSFIREHTPLSVFTGPTEQRAGHDFDYWLDQKQPYGPDHTAVRNRRPAYLRSSLFPDGNGQDSWDAVREKWFPHISQQGTSDISGMPLGQYLTGLYNLDGFIRSKERLDDLAVVAGLRLAVGSSIPAAVLKTPLDAQLGPDQWDNDAALRLKLFIVANIGQHQDWVCGVYILDSVKKFLQQHQPGQKPGGARLVSHGRFLRSENSMLARWLLAIKRELGSAGHIRWPAKPGCTFSMLENYTPGFEEPNESWHSQNGHARGNSSQDTSESSASSRRVQPRIHFL</sequence>